<dbReference type="Pfam" id="PF23092">
    <property type="entry name" value="Ubiquitin_6"/>
    <property type="match status" value="1"/>
</dbReference>
<name>A0A8C1QYK6_CYPCA</name>
<feature type="compositionally biased region" description="Low complexity" evidence="4">
    <location>
        <begin position="1210"/>
        <end position="1238"/>
    </location>
</feature>
<feature type="region of interest" description="Disordered" evidence="4">
    <location>
        <begin position="1713"/>
        <end position="1741"/>
    </location>
</feature>
<feature type="compositionally biased region" description="Low complexity" evidence="4">
    <location>
        <begin position="780"/>
        <end position="793"/>
    </location>
</feature>
<feature type="compositionally biased region" description="Polar residues" evidence="4">
    <location>
        <begin position="232"/>
        <end position="249"/>
    </location>
</feature>
<dbReference type="SUPFAM" id="SSF52540">
    <property type="entry name" value="P-loop containing nucleoside triphosphate hydrolases"/>
    <property type="match status" value="2"/>
</dbReference>
<dbReference type="GO" id="GO:0016887">
    <property type="term" value="F:ATP hydrolysis activity"/>
    <property type="evidence" value="ECO:0007669"/>
    <property type="project" value="InterPro"/>
</dbReference>
<dbReference type="InterPro" id="IPR057568">
    <property type="entry name" value="CortBP2_NAV1-like_AAA_lid"/>
</dbReference>
<dbReference type="InterPro" id="IPR057126">
    <property type="entry name" value="NAV1-like_ubiquitin-like"/>
</dbReference>
<dbReference type="GO" id="GO:0022008">
    <property type="term" value="P:neurogenesis"/>
    <property type="evidence" value="ECO:0007669"/>
    <property type="project" value="InterPro"/>
</dbReference>
<dbReference type="InterPro" id="IPR027417">
    <property type="entry name" value="P-loop_NTPase"/>
</dbReference>
<feature type="region of interest" description="Disordered" evidence="4">
    <location>
        <begin position="939"/>
        <end position="967"/>
    </location>
</feature>
<comment type="similarity">
    <text evidence="1">Belongs to the Nav/unc-53 family.</text>
</comment>
<dbReference type="InterPro" id="IPR003593">
    <property type="entry name" value="AAA+_ATPase"/>
</dbReference>
<evidence type="ECO:0000259" key="5">
    <source>
        <dbReference type="SMART" id="SM00382"/>
    </source>
</evidence>
<proteinExistence type="inferred from homology"/>
<feature type="region of interest" description="Disordered" evidence="4">
    <location>
        <begin position="540"/>
        <end position="820"/>
    </location>
</feature>
<feature type="region of interest" description="Disordered" evidence="4">
    <location>
        <begin position="1"/>
        <end position="26"/>
    </location>
</feature>
<dbReference type="Pfam" id="PF25408">
    <property type="entry name" value="AAA_lid_NAV1"/>
    <property type="match status" value="1"/>
</dbReference>
<accession>A0A8C1QYK6</accession>
<reference evidence="6" key="2">
    <citation type="submission" date="2025-09" db="UniProtKB">
        <authorList>
            <consortium name="Ensembl"/>
        </authorList>
    </citation>
    <scope>IDENTIFICATION</scope>
</reference>
<feature type="region of interest" description="Disordered" evidence="4">
    <location>
        <begin position="1081"/>
        <end position="1109"/>
    </location>
</feature>
<feature type="compositionally biased region" description="Gly residues" evidence="4">
    <location>
        <begin position="754"/>
        <end position="764"/>
    </location>
</feature>
<dbReference type="InterPro" id="IPR003959">
    <property type="entry name" value="ATPase_AAA_core"/>
</dbReference>
<evidence type="ECO:0000313" key="7">
    <source>
        <dbReference type="Proteomes" id="UP000694427"/>
    </source>
</evidence>
<feature type="region of interest" description="Disordered" evidence="4">
    <location>
        <begin position="835"/>
        <end position="897"/>
    </location>
</feature>
<protein>
    <submittedName>
        <fullName evidence="6">Neuron navigator 3</fullName>
    </submittedName>
</protein>
<dbReference type="InterPro" id="IPR039041">
    <property type="entry name" value="Nav/unc-53"/>
</dbReference>
<feature type="compositionally biased region" description="Polar residues" evidence="4">
    <location>
        <begin position="651"/>
        <end position="660"/>
    </location>
</feature>
<dbReference type="PANTHER" id="PTHR12784:SF18">
    <property type="entry name" value="NEURON NAVIGATOR 3"/>
    <property type="match status" value="1"/>
</dbReference>
<sequence>MKRGAEFSVFQGGSPPCKSPQPLPDNLNLRKQRSLGNLVLLSDGEQRVYAFDLDEPPCPPSSASGTSTTRARSLSLSLTKVLSQSEHSLIPVPWGCQSNRMAPAHQHQRPELVEKAGSCRKSDEDPRAGPAGTGGDWELESAREEQAQLDKEVILTMLGDLEQVLNPQTRRKWEDPEARRMRTVKNIADLRQNLEETMSSLRGTQISHSTLETTFDTTVTTEVNGRGLPALSSRSSQMSWRLGQASSPRLQAGDAPSYTPPRSSAGTTGRYGDPSRLLYTAPLRRAAASGVRGSEPGEKGGISEAGPEVDVTGYGSDGDILAKNIHADDISGFYFLTLSSFCLYSWDDSSSVSSGLSDTLDNLGTDDPPTYSGISSRKNTHRHTEQDASSWAGAEDLKKVDEEIEPEMDKWKTSSPSSSCQGEDVGQKTGLSMSQTGSWRRGMSAQVGITPPRTKGTSTSLKTPGKTDDAKASEKGKAPSKSPSIQRSPSDAGKSSGDEGKKPPSGIGRPPTTSSFGFKKIPGPAGALVTASGATLASGSATLGKVPKSAGIGKGTGIGNGRKTSLDGAQHQDDAVLLGCGGSKVPLQYRSLPRPAKSSSGGSSAVGRSSHRSSSSSIDSNVSGKSAGGGGGVVGTPTSTKRRDPGKVGSGRSSPVTINQTDKEKVAGSDQEGTGLSTSPKSSPTSTQSGLRLPGSKYPDIASPTFRRLFGSKASSKPSSPGTPDSGKCPSALGSPHGTLARQASLDSPSSGTGSLGSMGGQSGGSSPLYGKTPDLCTDSLASSPASGLSLPSNARPWPPNLSSSSAGSKDTLSCQSMTSLHTSSESIELLLPHHHGPKVTRTGSVKSTLSEGYPPSSRQTSHEEGKEWLRSHSTGGLQDTGSPLSPPGTTSINTGKYHYSNLLSPTSMSQYNLPSTSMSRSNSIPAHDSFELYEEGHNLGGSATSLEERPRGMSRSGSFRDSTDEVHGSSLSLVSSTSSLYSAQIRKLRRELDASQEKVATLTSQLAANAHLVAAFEKSLANMTCRLQSLTMTAEQKESELAELRETIEALKTQNTDAQTAIQVALNGPDHVHKDLRIRRQHSSESMSSINSAASHSSMGSAKDVDDKKKKKKSWVSHCTKMCISVVTPSSLYGVCLCRLCECTEAEADIILQLKNELREKELKLTDIRLEALSSAHHLDQIREAMNRMQNEIELLKAENDRLKSSGNTTPAATPAKTARPPSETSSTSSSSSRQSLGLSMNNLNITDTIMSDILLDDGYEGNLRKEGRSVRIVVTINSDSNKTKAMQKKAYLIGSIGVSGKTKWDVLDGVIRRLFKEYVFRVDPLTSLGLNSDSIVCYRMGDVVRSHSSEVPELLPCGYLVGDNNVITVSLKGVKEGSIDELVFDTLIPKPIIQRYLNLLMEHRRIILSGPSGTGKSYLATKLAYYIISKIGQVVTDTNLASFNVDQKSSKDLRQYLSTLAEQCNTEECEIELPSVVILDNLHHIGSLSDIFNGFLNCKYHKCPYVIGTMNQGVSSSPNLELHHNFRWVLCANHTEPVKGFLGRFLRRKLIETEIDKNMRSNDLIKIIDWIPKTWQHLNSFLEAHSSSDVTIGPRLFLSCPMDADGSRVWFTDLWNYSLVPYLLEAVREGLQLYGKRVAWEDPSKWVIDTYPWSSASLQHEGQSLLQLRPEDVGYDGYSSSKDGATSKQVSQSDTEGDPLMNMLMRLQEAANYSSTQSCDSDSASHHDDLLDSSLESAL</sequence>
<dbReference type="Gene3D" id="3.40.50.300">
    <property type="entry name" value="P-loop containing nucleotide triphosphate hydrolases"/>
    <property type="match status" value="1"/>
</dbReference>
<feature type="compositionally biased region" description="Low complexity" evidence="4">
    <location>
        <begin position="673"/>
        <end position="690"/>
    </location>
</feature>
<feature type="region of interest" description="Disordered" evidence="4">
    <location>
        <begin position="226"/>
        <end position="310"/>
    </location>
</feature>
<dbReference type="FunFam" id="3.40.50.300:FF:000316">
    <property type="entry name" value="Putative neuron navigator 3"/>
    <property type="match status" value="1"/>
</dbReference>
<feature type="compositionally biased region" description="Polar residues" evidence="4">
    <location>
        <begin position="429"/>
        <end position="438"/>
    </location>
</feature>
<organism evidence="6 7">
    <name type="scientific">Cyprinus carpio</name>
    <name type="common">Common carp</name>
    <dbReference type="NCBI Taxonomy" id="7962"/>
    <lineage>
        <taxon>Eukaryota</taxon>
        <taxon>Metazoa</taxon>
        <taxon>Chordata</taxon>
        <taxon>Craniata</taxon>
        <taxon>Vertebrata</taxon>
        <taxon>Euteleostomi</taxon>
        <taxon>Actinopterygii</taxon>
        <taxon>Neopterygii</taxon>
        <taxon>Teleostei</taxon>
        <taxon>Ostariophysi</taxon>
        <taxon>Cypriniformes</taxon>
        <taxon>Cyprinidae</taxon>
        <taxon>Cyprininae</taxon>
        <taxon>Cyprinus</taxon>
    </lineage>
</organism>
<feature type="compositionally biased region" description="Polar residues" evidence="4">
    <location>
        <begin position="842"/>
        <end position="851"/>
    </location>
</feature>
<reference evidence="6" key="1">
    <citation type="submission" date="2025-08" db="UniProtKB">
        <authorList>
            <consortium name="Ensembl"/>
        </authorList>
    </citation>
    <scope>IDENTIFICATION</scope>
</reference>
<dbReference type="Ensembl" id="ENSCCRT00010082227.1">
    <property type="protein sequence ID" value="ENSCCRP00010074211.1"/>
    <property type="gene ID" value="ENSCCRG00010032028.1"/>
</dbReference>
<dbReference type="SMART" id="SM00382">
    <property type="entry name" value="AAA"/>
    <property type="match status" value="1"/>
</dbReference>
<dbReference type="Proteomes" id="UP000694427">
    <property type="component" value="Unplaced"/>
</dbReference>
<evidence type="ECO:0000256" key="2">
    <source>
        <dbReference type="ARBA" id="ARBA00023054"/>
    </source>
</evidence>
<feature type="region of interest" description="Disordered" evidence="4">
    <location>
        <begin position="100"/>
        <end position="138"/>
    </location>
</feature>
<dbReference type="Pfam" id="PF00004">
    <property type="entry name" value="AAA"/>
    <property type="match status" value="1"/>
</dbReference>
<feature type="region of interest" description="Disordered" evidence="4">
    <location>
        <begin position="1679"/>
        <end position="1699"/>
    </location>
</feature>
<feature type="coiled-coil region" evidence="3">
    <location>
        <begin position="979"/>
        <end position="1062"/>
    </location>
</feature>
<feature type="domain" description="AAA+ ATPase" evidence="5">
    <location>
        <begin position="1404"/>
        <end position="1558"/>
    </location>
</feature>
<feature type="compositionally biased region" description="Low complexity" evidence="4">
    <location>
        <begin position="598"/>
        <end position="625"/>
    </location>
</feature>
<keyword evidence="7" id="KW-1185">Reference proteome</keyword>
<evidence type="ECO:0000256" key="4">
    <source>
        <dbReference type="SAM" id="MobiDB-lite"/>
    </source>
</evidence>
<feature type="compositionally biased region" description="Polar residues" evidence="4">
    <location>
        <begin position="1680"/>
        <end position="1696"/>
    </location>
</feature>
<feature type="compositionally biased region" description="Basic and acidic residues" evidence="4">
    <location>
        <begin position="395"/>
        <end position="412"/>
    </location>
</feature>
<feature type="compositionally biased region" description="Polar residues" evidence="4">
    <location>
        <begin position="872"/>
        <end position="895"/>
    </location>
</feature>
<evidence type="ECO:0000313" key="6">
    <source>
        <dbReference type="Ensembl" id="ENSCCRP00010074211.1"/>
    </source>
</evidence>
<feature type="compositionally biased region" description="Basic and acidic residues" evidence="4">
    <location>
        <begin position="465"/>
        <end position="477"/>
    </location>
</feature>
<dbReference type="GO" id="GO:0005524">
    <property type="term" value="F:ATP binding"/>
    <property type="evidence" value="ECO:0007669"/>
    <property type="project" value="InterPro"/>
</dbReference>
<feature type="region of interest" description="Disordered" evidence="4">
    <location>
        <begin position="1201"/>
        <end position="1238"/>
    </location>
</feature>
<dbReference type="PANTHER" id="PTHR12784">
    <property type="entry name" value="STEERIN"/>
    <property type="match status" value="1"/>
</dbReference>
<evidence type="ECO:0000256" key="3">
    <source>
        <dbReference type="SAM" id="Coils"/>
    </source>
</evidence>
<feature type="compositionally biased region" description="Polar residues" evidence="4">
    <location>
        <begin position="801"/>
        <end position="820"/>
    </location>
</feature>
<keyword evidence="2 3" id="KW-0175">Coiled coil</keyword>
<evidence type="ECO:0000256" key="1">
    <source>
        <dbReference type="ARBA" id="ARBA00006255"/>
    </source>
</evidence>
<feature type="compositionally biased region" description="Basic and acidic residues" evidence="4">
    <location>
        <begin position="861"/>
        <end position="871"/>
    </location>
</feature>
<feature type="compositionally biased region" description="Low complexity" evidence="4">
    <location>
        <begin position="711"/>
        <end position="722"/>
    </location>
</feature>
<feature type="compositionally biased region" description="Low complexity" evidence="4">
    <location>
        <begin position="1085"/>
        <end position="1103"/>
    </location>
</feature>
<feature type="region of interest" description="Disordered" evidence="4">
    <location>
        <begin position="362"/>
        <end position="525"/>
    </location>
</feature>